<organism evidence="2 3">
    <name type="scientific">Marivirga arenosa</name>
    <dbReference type="NCBI Taxonomy" id="3059076"/>
    <lineage>
        <taxon>Bacteria</taxon>
        <taxon>Pseudomonadati</taxon>
        <taxon>Bacteroidota</taxon>
        <taxon>Cytophagia</taxon>
        <taxon>Cytophagales</taxon>
        <taxon>Marivirgaceae</taxon>
        <taxon>Marivirga</taxon>
    </lineage>
</organism>
<evidence type="ECO:0000313" key="3">
    <source>
        <dbReference type="Proteomes" id="UP001244443"/>
    </source>
</evidence>
<evidence type="ECO:0000313" key="2">
    <source>
        <dbReference type="EMBL" id="WKK85549.2"/>
    </source>
</evidence>
<reference evidence="2" key="1">
    <citation type="submission" date="2023-08" db="EMBL/GenBank/DDBJ databases">
        <title>Comparative genomics and taxonomic characterization of three novel marine species of genus Marivirga.</title>
        <authorList>
            <person name="Muhammad N."/>
            <person name="Kim S.-G."/>
        </authorList>
    </citation>
    <scope>NUCLEOTIDE SEQUENCE [LARGE SCALE GENOMIC DNA]</scope>
    <source>
        <strain evidence="2">ABR2-2</strain>
    </source>
</reference>
<dbReference type="Pfam" id="PF13858">
    <property type="entry name" value="DUF4199"/>
    <property type="match status" value="1"/>
</dbReference>
<dbReference type="AlphaFoldDB" id="A0AA49GE66"/>
<proteinExistence type="predicted"/>
<accession>A0AA49GE66</accession>
<dbReference type="EMBL" id="CP129970">
    <property type="protein sequence ID" value="WKK85549.2"/>
    <property type="molecule type" value="Genomic_DNA"/>
</dbReference>
<keyword evidence="3" id="KW-1185">Reference proteome</keyword>
<gene>
    <name evidence="2" type="ORF">QYS48_27405</name>
</gene>
<feature type="transmembrane region" description="Helical" evidence="1">
    <location>
        <begin position="39"/>
        <end position="58"/>
    </location>
</feature>
<dbReference type="RefSeq" id="WP_308355861.1">
    <property type="nucleotide sequence ID" value="NZ_CP129970.2"/>
</dbReference>
<keyword evidence="1" id="KW-1133">Transmembrane helix</keyword>
<feature type="transmembrane region" description="Helical" evidence="1">
    <location>
        <begin position="132"/>
        <end position="155"/>
    </location>
</feature>
<sequence>MKKRLIEIKWGLIFVIMMLLWMYFEKAMGWHDVNIVDHATYTNLVAIPSILIYVFALIDKRKKHFDNVMSWKQGFISGLIITAVVVILTPLSQLITHELITPDYFENVSAYAVNQGQMTNEEALQYFNLSSYLWQAMIGAAVFGIVTSALVALFVRKSA</sequence>
<dbReference type="Proteomes" id="UP001244443">
    <property type="component" value="Chromosome"/>
</dbReference>
<feature type="transmembrane region" description="Helical" evidence="1">
    <location>
        <begin position="7"/>
        <end position="24"/>
    </location>
</feature>
<evidence type="ECO:0000256" key="1">
    <source>
        <dbReference type="SAM" id="Phobius"/>
    </source>
</evidence>
<feature type="transmembrane region" description="Helical" evidence="1">
    <location>
        <begin position="74"/>
        <end position="95"/>
    </location>
</feature>
<protein>
    <submittedName>
        <fullName evidence="2">DUF4199 domain-containing protein</fullName>
    </submittedName>
</protein>
<keyword evidence="1" id="KW-0812">Transmembrane</keyword>
<keyword evidence="1" id="KW-0472">Membrane</keyword>
<dbReference type="InterPro" id="IPR025250">
    <property type="entry name" value="DUF4199"/>
</dbReference>
<name>A0AA49GE66_9BACT</name>